<accession>A0A4U5N1E3</accession>
<reference evidence="1 2" key="2">
    <citation type="journal article" date="2019" name="G3 (Bethesda)">
        <title>Hybrid Assembly of the Genome of the Entomopathogenic Nematode Steinernema carpocapsae Identifies the X-Chromosome.</title>
        <authorList>
            <person name="Serra L."/>
            <person name="Macchietto M."/>
            <person name="Macias-Munoz A."/>
            <person name="McGill C.J."/>
            <person name="Rodriguez I.M."/>
            <person name="Rodriguez B."/>
            <person name="Murad R."/>
            <person name="Mortazavi A."/>
        </authorList>
    </citation>
    <scope>NUCLEOTIDE SEQUENCE [LARGE SCALE GENOMIC DNA]</scope>
    <source>
        <strain evidence="1 2">ALL</strain>
    </source>
</reference>
<dbReference type="EMBL" id="AZBU02000005">
    <property type="protein sequence ID" value="TKR76060.1"/>
    <property type="molecule type" value="Genomic_DNA"/>
</dbReference>
<name>A0A4U5N1E3_STECR</name>
<dbReference type="AlphaFoldDB" id="A0A4U5N1E3"/>
<keyword evidence="2" id="KW-1185">Reference proteome</keyword>
<sequence>MKYKAKFLVSFDRKPKSSEFSQSVTVLCRKNSTIYPICTYVVGSHNKGFQGSLTEASRITSSVSRGSSPNTKFG</sequence>
<gene>
    <name evidence="1" type="ORF">L596_017261</name>
</gene>
<evidence type="ECO:0000313" key="1">
    <source>
        <dbReference type="EMBL" id="TKR76060.1"/>
    </source>
</evidence>
<protein>
    <submittedName>
        <fullName evidence="1">Uncharacterized protein</fullName>
    </submittedName>
</protein>
<organism evidence="1 2">
    <name type="scientific">Steinernema carpocapsae</name>
    <name type="common">Entomopathogenic nematode</name>
    <dbReference type="NCBI Taxonomy" id="34508"/>
    <lineage>
        <taxon>Eukaryota</taxon>
        <taxon>Metazoa</taxon>
        <taxon>Ecdysozoa</taxon>
        <taxon>Nematoda</taxon>
        <taxon>Chromadorea</taxon>
        <taxon>Rhabditida</taxon>
        <taxon>Tylenchina</taxon>
        <taxon>Panagrolaimomorpha</taxon>
        <taxon>Strongyloidoidea</taxon>
        <taxon>Steinernematidae</taxon>
        <taxon>Steinernema</taxon>
    </lineage>
</organism>
<comment type="caution">
    <text evidence="1">The sequence shown here is derived from an EMBL/GenBank/DDBJ whole genome shotgun (WGS) entry which is preliminary data.</text>
</comment>
<reference evidence="1 2" key="1">
    <citation type="journal article" date="2015" name="Genome Biol.">
        <title>Comparative genomics of Steinernema reveals deeply conserved gene regulatory networks.</title>
        <authorList>
            <person name="Dillman A.R."/>
            <person name="Macchietto M."/>
            <person name="Porter C.F."/>
            <person name="Rogers A."/>
            <person name="Williams B."/>
            <person name="Antoshechkin I."/>
            <person name="Lee M.M."/>
            <person name="Goodwin Z."/>
            <person name="Lu X."/>
            <person name="Lewis E.E."/>
            <person name="Goodrich-Blair H."/>
            <person name="Stock S.P."/>
            <person name="Adams B.J."/>
            <person name="Sternberg P.W."/>
            <person name="Mortazavi A."/>
        </authorList>
    </citation>
    <scope>NUCLEOTIDE SEQUENCE [LARGE SCALE GENOMIC DNA]</scope>
    <source>
        <strain evidence="1 2">ALL</strain>
    </source>
</reference>
<evidence type="ECO:0000313" key="2">
    <source>
        <dbReference type="Proteomes" id="UP000298663"/>
    </source>
</evidence>
<dbReference type="Proteomes" id="UP000298663">
    <property type="component" value="Unassembled WGS sequence"/>
</dbReference>
<proteinExistence type="predicted"/>